<evidence type="ECO:0000313" key="12">
    <source>
        <dbReference type="EMBL" id="CAB4635077.1"/>
    </source>
</evidence>
<dbReference type="EMBL" id="CAEZTG010000045">
    <property type="protein sequence ID" value="CAB4562173.1"/>
    <property type="molecule type" value="Genomic_DNA"/>
</dbReference>
<dbReference type="SUPFAM" id="SSF55205">
    <property type="entry name" value="EPT/RTPC-like"/>
    <property type="match status" value="1"/>
</dbReference>
<evidence type="ECO:0000256" key="5">
    <source>
        <dbReference type="ARBA" id="ARBA00022679"/>
    </source>
</evidence>
<dbReference type="PANTHER" id="PTHR21090">
    <property type="entry name" value="AROM/DEHYDROQUINATE SYNTHASE"/>
    <property type="match status" value="1"/>
</dbReference>
<comment type="catalytic activity">
    <reaction evidence="7">
        <text>3-phosphoshikimate + phosphoenolpyruvate = 5-O-(1-carboxyvinyl)-3-phosphoshikimate + phosphate</text>
        <dbReference type="Rhea" id="RHEA:21256"/>
        <dbReference type="ChEBI" id="CHEBI:43474"/>
        <dbReference type="ChEBI" id="CHEBI:57701"/>
        <dbReference type="ChEBI" id="CHEBI:58702"/>
        <dbReference type="ChEBI" id="CHEBI:145989"/>
        <dbReference type="EC" id="2.5.1.19"/>
    </reaction>
    <physiologicalReaction direction="left-to-right" evidence="7">
        <dbReference type="Rhea" id="RHEA:21257"/>
    </physiologicalReaction>
</comment>
<gene>
    <name evidence="9" type="ORF">UFOPK1495_00906</name>
    <name evidence="10" type="ORF">UFOPK1603_00648</name>
    <name evidence="11" type="ORF">UFOPK1711_01901</name>
    <name evidence="12" type="ORF">UFOPK2143_00168</name>
    <name evidence="13" type="ORF">UFOPK2350_01056</name>
</gene>
<keyword evidence="4" id="KW-0028">Amino-acid biosynthesis</keyword>
<keyword evidence="5" id="KW-0808">Transferase</keyword>
<accession>A0A6J6CP67</accession>
<dbReference type="EMBL" id="CAEZSU010000085">
    <property type="protein sequence ID" value="CAB4551558.1"/>
    <property type="molecule type" value="Genomic_DNA"/>
</dbReference>
<evidence type="ECO:0000256" key="1">
    <source>
        <dbReference type="ARBA" id="ARBA00004811"/>
    </source>
</evidence>
<dbReference type="PANTHER" id="PTHR21090:SF5">
    <property type="entry name" value="PENTAFUNCTIONAL AROM POLYPEPTIDE"/>
    <property type="match status" value="1"/>
</dbReference>
<dbReference type="GO" id="GO:0009423">
    <property type="term" value="P:chorismate biosynthetic process"/>
    <property type="evidence" value="ECO:0007669"/>
    <property type="project" value="UniProtKB-UniPathway"/>
</dbReference>
<comment type="pathway">
    <text evidence="1">Metabolic intermediate biosynthesis; chorismate biosynthesis; chorismate from D-erythrose 4-phosphate and phosphoenolpyruvate: step 6/7.</text>
</comment>
<sequence length="431" mass="45030">MVEVLKIIPFGGPVDAVVVPPGSKSITNRALLAAALASGTSTLRGVLVADDTEAMIDCVRSLGAVVSLNEDPNTVSVVGIGGDLTGCSSSLFARQSGTTARFLAPVLALGGAPLRLDADEAMRRRPMNDVFTAIERLGVKVSFDQVAGHLPAVVEGPIQRSGEMPVLSIDASVSSQFTSGLLLAAPCMPEGLQIHIAGDVVSRPYLDMTIAVMESFGATVDQPDDRTFIVPPSGYRARDYDIEPDASAASYFFAAAAICGGTVRVDGLGAHSLQGDIRFVDVLADMGAAVVVDESSITVTGAALHGVNADFSQFSDTAQTAAAVAVFAEGPTTISGIGFIRKKETNRVAAVVAELRRLGVDAIEEDDGFTVNPGTTHSATIETYDDHRMAMSMALIGYANSGVSISDPNCVRKTFPTYFEEMERLRPGGLK</sequence>
<feature type="domain" description="Enolpyruvate transferase" evidence="8">
    <location>
        <begin position="12"/>
        <end position="422"/>
    </location>
</feature>
<evidence type="ECO:0000313" key="9">
    <source>
        <dbReference type="EMBL" id="CAB4551558.1"/>
    </source>
</evidence>
<dbReference type="InterPro" id="IPR013792">
    <property type="entry name" value="RNA3'P_cycl/enolpyr_Trfase_a/b"/>
</dbReference>
<evidence type="ECO:0000256" key="4">
    <source>
        <dbReference type="ARBA" id="ARBA00022605"/>
    </source>
</evidence>
<dbReference type="Gene3D" id="3.65.10.10">
    <property type="entry name" value="Enolpyruvate transferase domain"/>
    <property type="match status" value="2"/>
</dbReference>
<dbReference type="EMBL" id="CAEZXE010000088">
    <property type="protein sequence ID" value="CAB4681523.1"/>
    <property type="molecule type" value="Genomic_DNA"/>
</dbReference>
<dbReference type="PIRSF" id="PIRSF000505">
    <property type="entry name" value="EPSPS"/>
    <property type="match status" value="1"/>
</dbReference>
<evidence type="ECO:0000313" key="10">
    <source>
        <dbReference type="EMBL" id="CAB4562173.1"/>
    </source>
</evidence>
<dbReference type="UniPathway" id="UPA00053">
    <property type="reaction ID" value="UER00089"/>
</dbReference>
<dbReference type="HAMAP" id="MF_00210">
    <property type="entry name" value="EPSP_synth"/>
    <property type="match status" value="1"/>
</dbReference>
<dbReference type="GO" id="GO:0003866">
    <property type="term" value="F:3-phosphoshikimate 1-carboxyvinyltransferase activity"/>
    <property type="evidence" value="ECO:0007669"/>
    <property type="project" value="UniProtKB-EC"/>
</dbReference>
<evidence type="ECO:0000256" key="6">
    <source>
        <dbReference type="ARBA" id="ARBA00023141"/>
    </source>
</evidence>
<evidence type="ECO:0000256" key="2">
    <source>
        <dbReference type="ARBA" id="ARBA00009948"/>
    </source>
</evidence>
<dbReference type="EMBL" id="CAEZTR010000188">
    <property type="protein sequence ID" value="CAB4592425.1"/>
    <property type="molecule type" value="Genomic_DNA"/>
</dbReference>
<keyword evidence="6" id="KW-0057">Aromatic amino acid biosynthesis</keyword>
<dbReference type="PROSITE" id="PS00885">
    <property type="entry name" value="EPSP_SYNTHASE_2"/>
    <property type="match status" value="1"/>
</dbReference>
<dbReference type="GO" id="GO:0009073">
    <property type="term" value="P:aromatic amino acid family biosynthetic process"/>
    <property type="evidence" value="ECO:0007669"/>
    <property type="project" value="UniProtKB-KW"/>
</dbReference>
<dbReference type="EMBL" id="CAEZVV010000005">
    <property type="protein sequence ID" value="CAB4635077.1"/>
    <property type="molecule type" value="Genomic_DNA"/>
</dbReference>
<comment type="similarity">
    <text evidence="2">Belongs to the EPSP synthase family.</text>
</comment>
<proteinExistence type="inferred from homology"/>
<protein>
    <recommendedName>
        <fullName evidence="3">3-phosphoshikimate 1-carboxyvinyltransferase</fullName>
        <ecNumber evidence="3">2.5.1.19</ecNumber>
    </recommendedName>
</protein>
<organism evidence="9">
    <name type="scientific">freshwater metagenome</name>
    <dbReference type="NCBI Taxonomy" id="449393"/>
    <lineage>
        <taxon>unclassified sequences</taxon>
        <taxon>metagenomes</taxon>
        <taxon>ecological metagenomes</taxon>
    </lineage>
</organism>
<dbReference type="Pfam" id="PF00275">
    <property type="entry name" value="EPSP_synthase"/>
    <property type="match status" value="1"/>
</dbReference>
<evidence type="ECO:0000313" key="11">
    <source>
        <dbReference type="EMBL" id="CAB4592425.1"/>
    </source>
</evidence>
<dbReference type="NCBIfam" id="TIGR01356">
    <property type="entry name" value="aroA"/>
    <property type="match status" value="1"/>
</dbReference>
<name>A0A6J6CP67_9ZZZZ</name>
<dbReference type="EC" id="2.5.1.19" evidence="3"/>
<reference evidence="9" key="1">
    <citation type="submission" date="2020-05" db="EMBL/GenBank/DDBJ databases">
        <authorList>
            <person name="Chiriac C."/>
            <person name="Salcher M."/>
            <person name="Ghai R."/>
            <person name="Kavagutti S V."/>
        </authorList>
    </citation>
    <scope>NUCLEOTIDE SEQUENCE</scope>
</reference>
<evidence type="ECO:0000256" key="3">
    <source>
        <dbReference type="ARBA" id="ARBA00012450"/>
    </source>
</evidence>
<dbReference type="InterPro" id="IPR001986">
    <property type="entry name" value="Enolpyruvate_Tfrase_dom"/>
</dbReference>
<dbReference type="InterPro" id="IPR023193">
    <property type="entry name" value="EPSP_synthase_CS"/>
</dbReference>
<dbReference type="GO" id="GO:0008652">
    <property type="term" value="P:amino acid biosynthetic process"/>
    <property type="evidence" value="ECO:0007669"/>
    <property type="project" value="UniProtKB-KW"/>
</dbReference>
<dbReference type="CDD" id="cd01556">
    <property type="entry name" value="EPSP_synthase"/>
    <property type="match status" value="1"/>
</dbReference>
<dbReference type="InterPro" id="IPR036968">
    <property type="entry name" value="Enolpyruvate_Tfrase_sf"/>
</dbReference>
<dbReference type="AlphaFoldDB" id="A0A6J6CP67"/>
<evidence type="ECO:0000313" key="13">
    <source>
        <dbReference type="EMBL" id="CAB4681523.1"/>
    </source>
</evidence>
<dbReference type="InterPro" id="IPR006264">
    <property type="entry name" value="EPSP_synthase"/>
</dbReference>
<evidence type="ECO:0000259" key="8">
    <source>
        <dbReference type="Pfam" id="PF00275"/>
    </source>
</evidence>
<evidence type="ECO:0000256" key="7">
    <source>
        <dbReference type="ARBA" id="ARBA00044633"/>
    </source>
</evidence>